<gene>
    <name evidence="4" type="ORF">Q7A36_31645</name>
</gene>
<dbReference type="EMBL" id="JAUTWS010000063">
    <property type="protein sequence ID" value="MDO9712925.1"/>
    <property type="molecule type" value="Genomic_DNA"/>
</dbReference>
<dbReference type="EC" id="1.13.12.-" evidence="4"/>
<dbReference type="Gene3D" id="3.20.20.70">
    <property type="entry name" value="Aldolase class I"/>
    <property type="match status" value="1"/>
</dbReference>
<protein>
    <submittedName>
        <fullName evidence="4">Nitronate monooxygenase</fullName>
        <ecNumber evidence="4">1.13.12.-</ecNumber>
    </submittedName>
</protein>
<evidence type="ECO:0000313" key="4">
    <source>
        <dbReference type="EMBL" id="MDO9712925.1"/>
    </source>
</evidence>
<dbReference type="InterPro" id="IPR013785">
    <property type="entry name" value="Aldolase_TIM"/>
</dbReference>
<dbReference type="Proteomes" id="UP001243009">
    <property type="component" value="Unassembled WGS sequence"/>
</dbReference>
<dbReference type="PANTHER" id="PTHR32332">
    <property type="entry name" value="2-NITROPROPANE DIOXYGENASE"/>
    <property type="match status" value="1"/>
</dbReference>
<dbReference type="InterPro" id="IPR004136">
    <property type="entry name" value="NMO"/>
</dbReference>
<keyword evidence="5" id="KW-1185">Reference proteome</keyword>
<keyword evidence="1" id="KW-0285">Flavoprotein</keyword>
<evidence type="ECO:0000256" key="3">
    <source>
        <dbReference type="ARBA" id="ARBA00023002"/>
    </source>
</evidence>
<sequence length="325" mass="33761">MPISTRLTELLGLQHPILLAPMDLIADARLAGAVSRAGGLGLIGGGYGDADWLARELDAAGDARVGVGFITWSMARKPGLLELALERRPPAVMLSFGEVRPHADRIKQAGAKLVCQVQTLEQAREALEAGAEVLVAQGAEAGGHGVSRGTFALVPAVVDLARGAVPVVAAGGVADGRGLAAALMLGADGVLVGSRFYATQEAAGAQAAKERMVAASGDQTIRGILFDIARRNVWPAPYTGRVLRNAFSERWRGREAELLQHQEAEAARYAAARAAGDFDTAGVIAGEAVDLIGDIPPAAEVVERIAREAEALIAGASNRHRVGRP</sequence>
<keyword evidence="2" id="KW-0288">FMN</keyword>
<evidence type="ECO:0000313" key="5">
    <source>
        <dbReference type="Proteomes" id="UP001243009"/>
    </source>
</evidence>
<organism evidence="4 5">
    <name type="scientific">Paracraurococcus lichenis</name>
    <dbReference type="NCBI Taxonomy" id="3064888"/>
    <lineage>
        <taxon>Bacteria</taxon>
        <taxon>Pseudomonadati</taxon>
        <taxon>Pseudomonadota</taxon>
        <taxon>Alphaproteobacteria</taxon>
        <taxon>Acetobacterales</taxon>
        <taxon>Roseomonadaceae</taxon>
        <taxon>Paracraurococcus</taxon>
    </lineage>
</organism>
<dbReference type="CDD" id="cd04730">
    <property type="entry name" value="NPD_like"/>
    <property type="match status" value="1"/>
</dbReference>
<name>A0ABT9EA37_9PROT</name>
<evidence type="ECO:0000256" key="1">
    <source>
        <dbReference type="ARBA" id="ARBA00022630"/>
    </source>
</evidence>
<dbReference type="SUPFAM" id="SSF51412">
    <property type="entry name" value="Inosine monophosphate dehydrogenase (IMPDH)"/>
    <property type="match status" value="1"/>
</dbReference>
<dbReference type="PANTHER" id="PTHR32332:SF31">
    <property type="entry name" value="2-NITROPROPANE DIOXYGENASE FAMILY, PUTATIVE (AFU_ORTHOLOGUE AFUA_2G09850)-RELATED"/>
    <property type="match status" value="1"/>
</dbReference>
<dbReference type="SMART" id="SM01240">
    <property type="entry name" value="IMPDH"/>
    <property type="match status" value="1"/>
</dbReference>
<accession>A0ABT9EA37</accession>
<evidence type="ECO:0000256" key="2">
    <source>
        <dbReference type="ARBA" id="ARBA00022643"/>
    </source>
</evidence>
<keyword evidence="4" id="KW-0503">Monooxygenase</keyword>
<keyword evidence="3 4" id="KW-0560">Oxidoreductase</keyword>
<proteinExistence type="predicted"/>
<dbReference type="Pfam" id="PF03060">
    <property type="entry name" value="NMO"/>
    <property type="match status" value="2"/>
</dbReference>
<comment type="caution">
    <text evidence="4">The sequence shown here is derived from an EMBL/GenBank/DDBJ whole genome shotgun (WGS) entry which is preliminary data.</text>
</comment>
<dbReference type="GO" id="GO:0004497">
    <property type="term" value="F:monooxygenase activity"/>
    <property type="evidence" value="ECO:0007669"/>
    <property type="project" value="UniProtKB-KW"/>
</dbReference>
<dbReference type="RefSeq" id="WP_305107784.1">
    <property type="nucleotide sequence ID" value="NZ_JAUTWS010000063.1"/>
</dbReference>
<reference evidence="4 5" key="1">
    <citation type="submission" date="2023-08" db="EMBL/GenBank/DDBJ databases">
        <title>The draft genome sequence of Paracraurococcus sp. LOR1-02.</title>
        <authorList>
            <person name="Kingkaew E."/>
            <person name="Tanasupawat S."/>
        </authorList>
    </citation>
    <scope>NUCLEOTIDE SEQUENCE [LARGE SCALE GENOMIC DNA]</scope>
    <source>
        <strain evidence="4 5">LOR1-02</strain>
    </source>
</reference>